<keyword evidence="1" id="KW-0472">Membrane</keyword>
<proteinExistence type="predicted"/>
<evidence type="ECO:0000259" key="2">
    <source>
        <dbReference type="Pfam" id="PF07950"/>
    </source>
</evidence>
<keyword evidence="4" id="KW-1185">Reference proteome</keyword>
<evidence type="ECO:0000313" key="3">
    <source>
        <dbReference type="EMBL" id="CAG8765259.1"/>
    </source>
</evidence>
<feature type="transmembrane region" description="Helical" evidence="1">
    <location>
        <begin position="21"/>
        <end position="42"/>
    </location>
</feature>
<dbReference type="Pfam" id="PF07950">
    <property type="entry name" value="MCP1_TM"/>
    <property type="match status" value="1"/>
</dbReference>
<feature type="transmembrane region" description="Helical" evidence="1">
    <location>
        <begin position="265"/>
        <end position="284"/>
    </location>
</feature>
<evidence type="ECO:0000256" key="1">
    <source>
        <dbReference type="SAM" id="Phobius"/>
    </source>
</evidence>
<protein>
    <submittedName>
        <fullName evidence="3">16523_t:CDS:1</fullName>
    </submittedName>
</protein>
<feature type="domain" description="Mitochondrial adapter protein MCP1 transmembrane" evidence="2">
    <location>
        <begin position="171"/>
        <end position="283"/>
    </location>
</feature>
<dbReference type="PANTHER" id="PTHR38409">
    <property type="entry name" value="MDM10-COMPLEMENTING PROTEIN 1"/>
    <property type="match status" value="1"/>
</dbReference>
<keyword evidence="1" id="KW-1133">Transmembrane helix</keyword>
<feature type="non-terminal residue" evidence="3">
    <location>
        <position position="309"/>
    </location>
</feature>
<feature type="transmembrane region" description="Helical" evidence="1">
    <location>
        <begin position="78"/>
        <end position="101"/>
    </location>
</feature>
<accession>A0A9N9J6G4</accession>
<dbReference type="PANTHER" id="PTHR38409:SF1">
    <property type="entry name" value="MITOCHONDRIAL ADAPTER PROTEIN MCP1"/>
    <property type="match status" value="1"/>
</dbReference>
<dbReference type="Proteomes" id="UP000789342">
    <property type="component" value="Unassembled WGS sequence"/>
</dbReference>
<dbReference type="GO" id="GO:0055088">
    <property type="term" value="P:lipid homeostasis"/>
    <property type="evidence" value="ECO:0007669"/>
    <property type="project" value="InterPro"/>
</dbReference>
<name>A0A9N9J6G4_9GLOM</name>
<organism evidence="3 4">
    <name type="scientific">Acaulospora morrowiae</name>
    <dbReference type="NCBI Taxonomy" id="94023"/>
    <lineage>
        <taxon>Eukaryota</taxon>
        <taxon>Fungi</taxon>
        <taxon>Fungi incertae sedis</taxon>
        <taxon>Mucoromycota</taxon>
        <taxon>Glomeromycotina</taxon>
        <taxon>Glomeromycetes</taxon>
        <taxon>Diversisporales</taxon>
        <taxon>Acaulosporaceae</taxon>
        <taxon>Acaulospora</taxon>
    </lineage>
</organism>
<sequence>MSLSKPTNGNGKIRPAFSAPWFYCHLTTFQAGTAVVFTTFLVTHLSATALATVGGIELTNKTIVLGRVYYQNKFLEPVVVFGSLWGHVLAGIAKGIIRMYWKRKARDYRKLTGDVHEKVEKIITDETNDEGKVVRQKITTRITTTTTESHISRAIGLILPYHREAGYILIPLVLTHAFISRALPRRHFGDSSLINATYITLALKKWPRSTYLALTALVTLGVFHAVSGAPAVFRILKSVLFKNGEKPPVVSEAARKRQRIIRNGVIVSTVGLLTAGILVLGGKIGRDNIRIPLRTEYLKVYGQIYPKSW</sequence>
<dbReference type="InterPro" id="IPR012472">
    <property type="entry name" value="MCP1_TM"/>
</dbReference>
<evidence type="ECO:0000313" key="4">
    <source>
        <dbReference type="Proteomes" id="UP000789342"/>
    </source>
</evidence>
<dbReference type="EMBL" id="CAJVPV010043189">
    <property type="protein sequence ID" value="CAG8765259.1"/>
    <property type="molecule type" value="Genomic_DNA"/>
</dbReference>
<dbReference type="InterPro" id="IPR039960">
    <property type="entry name" value="MCP1"/>
</dbReference>
<keyword evidence="1" id="KW-0812">Transmembrane</keyword>
<gene>
    <name evidence="3" type="ORF">AMORRO_LOCUS16217</name>
</gene>
<comment type="caution">
    <text evidence="3">The sequence shown here is derived from an EMBL/GenBank/DDBJ whole genome shotgun (WGS) entry which is preliminary data.</text>
</comment>
<dbReference type="AlphaFoldDB" id="A0A9N9J6G4"/>
<dbReference type="OrthoDB" id="10259513at2759"/>
<feature type="transmembrane region" description="Helical" evidence="1">
    <location>
        <begin position="211"/>
        <end position="236"/>
    </location>
</feature>
<reference evidence="3" key="1">
    <citation type="submission" date="2021-06" db="EMBL/GenBank/DDBJ databases">
        <authorList>
            <person name="Kallberg Y."/>
            <person name="Tangrot J."/>
            <person name="Rosling A."/>
        </authorList>
    </citation>
    <scope>NUCLEOTIDE SEQUENCE</scope>
    <source>
        <strain evidence="3">CL551</strain>
    </source>
</reference>